<dbReference type="Gene3D" id="3.60.21.10">
    <property type="match status" value="1"/>
</dbReference>
<dbReference type="SUPFAM" id="SSF56300">
    <property type="entry name" value="Metallo-dependent phosphatases"/>
    <property type="match status" value="1"/>
</dbReference>
<proteinExistence type="predicted"/>
<protein>
    <submittedName>
        <fullName evidence="2">Ser/Thr protein phosphatase family protein</fullName>
    </submittedName>
</protein>
<organism evidence="2 3">
    <name type="scientific">Apiospora arundinis</name>
    <dbReference type="NCBI Taxonomy" id="335852"/>
    <lineage>
        <taxon>Eukaryota</taxon>
        <taxon>Fungi</taxon>
        <taxon>Dikarya</taxon>
        <taxon>Ascomycota</taxon>
        <taxon>Pezizomycotina</taxon>
        <taxon>Sordariomycetes</taxon>
        <taxon>Xylariomycetidae</taxon>
        <taxon>Amphisphaeriales</taxon>
        <taxon>Apiosporaceae</taxon>
        <taxon>Apiospora</taxon>
    </lineage>
</organism>
<dbReference type="CDD" id="cd07379">
    <property type="entry name" value="MPP_239FB"/>
    <property type="match status" value="1"/>
</dbReference>
<dbReference type="Pfam" id="PF00149">
    <property type="entry name" value="Metallophos"/>
    <property type="match status" value="1"/>
</dbReference>
<dbReference type="EMBL" id="JAPCWZ010000007">
    <property type="protein sequence ID" value="KAK8857207.1"/>
    <property type="molecule type" value="Genomic_DNA"/>
</dbReference>
<accession>A0ABR2I5M6</accession>
<evidence type="ECO:0000313" key="2">
    <source>
        <dbReference type="EMBL" id="KAK8857207.1"/>
    </source>
</evidence>
<dbReference type="InterPro" id="IPR029052">
    <property type="entry name" value="Metallo-depent_PP-like"/>
</dbReference>
<name>A0ABR2I5M6_9PEZI</name>
<dbReference type="PANTHER" id="PTHR12905:SF0">
    <property type="entry name" value="CALCINEURIN-LIKE PHOSPHOESTERASE DOMAIN-CONTAINING PROTEIN"/>
    <property type="match status" value="1"/>
</dbReference>
<evidence type="ECO:0000313" key="3">
    <source>
        <dbReference type="Proteomes" id="UP001390339"/>
    </source>
</evidence>
<reference evidence="2 3" key="1">
    <citation type="journal article" date="2024" name="IMA Fungus">
        <title>Apiospora arundinis, a panoply of carbohydrate-active enzymes and secondary metabolites.</title>
        <authorList>
            <person name="Sorensen T."/>
            <person name="Petersen C."/>
            <person name="Muurmann A.T."/>
            <person name="Christiansen J.V."/>
            <person name="Brundto M.L."/>
            <person name="Overgaard C.K."/>
            <person name="Boysen A.T."/>
            <person name="Wollenberg R.D."/>
            <person name="Larsen T.O."/>
            <person name="Sorensen J.L."/>
            <person name="Nielsen K.L."/>
            <person name="Sondergaard T.E."/>
        </authorList>
    </citation>
    <scope>NUCLEOTIDE SEQUENCE [LARGE SCALE GENOMIC DNA]</scope>
    <source>
        <strain evidence="2 3">AAU 773</strain>
    </source>
</reference>
<dbReference type="Proteomes" id="UP001390339">
    <property type="component" value="Unassembled WGS sequence"/>
</dbReference>
<comment type="caution">
    <text evidence="2">The sequence shown here is derived from an EMBL/GenBank/DDBJ whole genome shotgun (WGS) entry which is preliminary data.</text>
</comment>
<keyword evidence="3" id="KW-1185">Reference proteome</keyword>
<dbReference type="PANTHER" id="PTHR12905">
    <property type="entry name" value="METALLOPHOSPHOESTERASE"/>
    <property type="match status" value="1"/>
</dbReference>
<feature type="domain" description="Calcineurin-like phosphoesterase" evidence="1">
    <location>
        <begin position="6"/>
        <end position="211"/>
    </location>
</feature>
<evidence type="ECO:0000259" key="1">
    <source>
        <dbReference type="Pfam" id="PF00149"/>
    </source>
</evidence>
<sequence>MAIKTRFFLTSDTHGRVFDVKPTFKADVAIHCGDLTGRSELEKLRDTIDMMRKIPAPLKLVIAGNHDLLLEEGERFTELKSMSMSSSRDPARVDRTIGPAGAGRQLFEQAKADGVYFLDEGNYTFTLQNGACLRIYASPWTPAKWTGRAYQYPPETKHDFAIDDGTQVVVSHGPPLGVFDNTSFGRAGDPNLFTSVAIARPMLHCFGHIHSGWGAMLATWRSPRPRARPRYTDLNTEKSLVIEEMSNLAKNSNDTDKEAKARADKTKAIQDQGFAHTSHCSGDAHPLRPTEQTLFVNASYDWSESGWAGGLGEQPPWLVDLELPKAE</sequence>
<dbReference type="InterPro" id="IPR004843">
    <property type="entry name" value="Calcineurin-like_PHP"/>
</dbReference>
<gene>
    <name evidence="2" type="ORF">PGQ11_013119</name>
</gene>
<dbReference type="InterPro" id="IPR051693">
    <property type="entry name" value="UPF0046_metallophosphoest"/>
</dbReference>